<evidence type="ECO:0000313" key="3">
    <source>
        <dbReference type="EMBL" id="MVO17152.1"/>
    </source>
</evidence>
<keyword evidence="1" id="KW-0812">Transmembrane</keyword>
<gene>
    <name evidence="3" type="ORF">GO984_15170</name>
</gene>
<accession>A0A6L6WNF0</accession>
<dbReference type="EMBL" id="WQLV01000009">
    <property type="protein sequence ID" value="MVO17152.1"/>
    <property type="molecule type" value="Genomic_DNA"/>
</dbReference>
<reference evidence="3 4" key="1">
    <citation type="submission" date="2019-12" db="EMBL/GenBank/DDBJ databases">
        <authorList>
            <person name="Zhang Y.-J."/>
        </authorList>
    </citation>
    <scope>NUCLEOTIDE SEQUENCE [LARGE SCALE GENOMIC DNA]</scope>
    <source>
        <strain evidence="3 4">CY05</strain>
    </source>
</reference>
<sequence length="148" mass="17048">MDDIDDPFIRYRYLGFIAVAAVTAYELAIKDVMQRFADEKHKALGELTRAKFSRLNGRISLNDLKRGQIVCFGRKYLVKFDKKLLEAETIARTAREPSIASSYGNLVSWRHKFVHEGEPPTNATYPELRSAYTQGKEVIRCMDMALRR</sequence>
<comment type="caution">
    <text evidence="3">The sequence shown here is derived from an EMBL/GenBank/DDBJ whole genome shotgun (WGS) entry which is preliminary data.</text>
</comment>
<dbReference type="InterPro" id="IPR041519">
    <property type="entry name" value="HEPN_RiboL-PSP"/>
</dbReference>
<evidence type="ECO:0000256" key="1">
    <source>
        <dbReference type="SAM" id="Phobius"/>
    </source>
</evidence>
<dbReference type="AlphaFoldDB" id="A0A6L6WNF0"/>
<dbReference type="Pfam" id="PF18735">
    <property type="entry name" value="HEPN_RiboL-PSP"/>
    <property type="match status" value="1"/>
</dbReference>
<keyword evidence="1" id="KW-0472">Membrane</keyword>
<keyword evidence="1" id="KW-1133">Transmembrane helix</keyword>
<evidence type="ECO:0000259" key="2">
    <source>
        <dbReference type="Pfam" id="PF18735"/>
    </source>
</evidence>
<evidence type="ECO:0000313" key="4">
    <source>
        <dbReference type="Proteomes" id="UP000478892"/>
    </source>
</evidence>
<feature type="domain" description="RiboL-PSP-HEPN" evidence="2">
    <location>
        <begin position="6"/>
        <end position="143"/>
    </location>
</feature>
<dbReference type="Proteomes" id="UP000478892">
    <property type="component" value="Unassembled WGS sequence"/>
</dbReference>
<protein>
    <recommendedName>
        <fullName evidence="2">RiboL-PSP-HEPN domain-containing protein</fullName>
    </recommendedName>
</protein>
<proteinExistence type="predicted"/>
<feature type="transmembrane region" description="Helical" evidence="1">
    <location>
        <begin position="12"/>
        <end position="29"/>
    </location>
</feature>
<organism evidence="3 4">
    <name type="scientific">Parasedimentitalea huanghaiensis</name>
    <dbReference type="NCBI Taxonomy" id="2682100"/>
    <lineage>
        <taxon>Bacteria</taxon>
        <taxon>Pseudomonadati</taxon>
        <taxon>Pseudomonadota</taxon>
        <taxon>Alphaproteobacteria</taxon>
        <taxon>Rhodobacterales</taxon>
        <taxon>Paracoccaceae</taxon>
        <taxon>Parasedimentitalea</taxon>
    </lineage>
</organism>
<name>A0A6L6WNF0_9RHOB</name>
<keyword evidence="4" id="KW-1185">Reference proteome</keyword>